<feature type="coiled-coil region" evidence="12">
    <location>
        <begin position="145"/>
        <end position="208"/>
    </location>
</feature>
<feature type="domain" description="Guanylate kinase-like" evidence="13">
    <location>
        <begin position="218"/>
        <end position="408"/>
    </location>
</feature>
<keyword evidence="12" id="KW-0175">Coiled coil</keyword>
<dbReference type="InterPro" id="IPR031168">
    <property type="entry name" value="G_TrmE"/>
</dbReference>
<dbReference type="GO" id="GO:0046872">
    <property type="term" value="F:metal ion binding"/>
    <property type="evidence" value="ECO:0007669"/>
    <property type="project" value="UniProtKB-KW"/>
</dbReference>
<dbReference type="InterPro" id="IPR004520">
    <property type="entry name" value="GTPase_MnmE"/>
</dbReference>
<dbReference type="NCBIfam" id="TIGR00450">
    <property type="entry name" value="mnmE_trmE_thdF"/>
    <property type="match status" value="1"/>
</dbReference>
<dbReference type="GO" id="GO:0003924">
    <property type="term" value="F:GTPase activity"/>
    <property type="evidence" value="ECO:0007669"/>
    <property type="project" value="UniProtKB-UniRule"/>
</dbReference>
<dbReference type="NCBIfam" id="TIGR00231">
    <property type="entry name" value="small_GTP"/>
    <property type="match status" value="1"/>
</dbReference>
<dbReference type="EC" id="3.6.-.-" evidence="10"/>
<feature type="binding site" evidence="10">
    <location>
        <position position="247"/>
    </location>
    <ligand>
        <name>K(+)</name>
        <dbReference type="ChEBI" id="CHEBI:29103"/>
    </ligand>
</feature>
<reference evidence="15" key="1">
    <citation type="journal article" date="2020" name="mSystems">
        <title>Genome- and Community-Level Interaction Insights into Carbon Utilization and Element Cycling Functions of Hydrothermarchaeota in Hydrothermal Sediment.</title>
        <authorList>
            <person name="Zhou Z."/>
            <person name="Liu Y."/>
            <person name="Xu W."/>
            <person name="Pan J."/>
            <person name="Luo Z.H."/>
            <person name="Li M."/>
        </authorList>
    </citation>
    <scope>NUCLEOTIDE SEQUENCE [LARGE SCALE GENOMIC DNA]</scope>
    <source>
        <strain evidence="15">SpSt-70</strain>
    </source>
</reference>
<dbReference type="GO" id="GO:0005829">
    <property type="term" value="C:cytosol"/>
    <property type="evidence" value="ECO:0007669"/>
    <property type="project" value="TreeGrafter"/>
</dbReference>
<dbReference type="GO" id="GO:0030488">
    <property type="term" value="P:tRNA methylation"/>
    <property type="evidence" value="ECO:0007669"/>
    <property type="project" value="TreeGrafter"/>
</dbReference>
<dbReference type="PROSITE" id="PS50052">
    <property type="entry name" value="GUANYLATE_KINASE_2"/>
    <property type="match status" value="1"/>
</dbReference>
<dbReference type="CDD" id="cd14858">
    <property type="entry name" value="TrmE_N"/>
    <property type="match status" value="1"/>
</dbReference>
<protein>
    <recommendedName>
        <fullName evidence="10">tRNA modification GTPase MnmE</fullName>
        <ecNumber evidence="10">3.6.-.-</ecNumber>
    </recommendedName>
</protein>
<evidence type="ECO:0000256" key="5">
    <source>
        <dbReference type="ARBA" id="ARBA00022741"/>
    </source>
</evidence>
<dbReference type="AlphaFoldDB" id="A0A7V3ZKB6"/>
<evidence type="ECO:0000256" key="6">
    <source>
        <dbReference type="ARBA" id="ARBA00022801"/>
    </source>
</evidence>
<organism evidence="15">
    <name type="scientific">Dictyoglomus thermophilum</name>
    <dbReference type="NCBI Taxonomy" id="14"/>
    <lineage>
        <taxon>Bacteria</taxon>
        <taxon>Pseudomonadati</taxon>
        <taxon>Dictyoglomota</taxon>
        <taxon>Dictyoglomia</taxon>
        <taxon>Dictyoglomales</taxon>
        <taxon>Dictyoglomaceae</taxon>
        <taxon>Dictyoglomus</taxon>
    </lineage>
</organism>
<evidence type="ECO:0000256" key="4">
    <source>
        <dbReference type="ARBA" id="ARBA00022723"/>
    </source>
</evidence>
<sequence>MKDNIVAIATPLGFSAIGVIRLSGPDVIDIVKKIFIPKKEKDLKKVPSHTIHYGNIVYKNEIIDEVLVAVYKAPKSYTGEDMVEIFTHGSPIILEEILKILVEEGARIAERGEFTKRAFLNGKIDLLQAESINEIIRAESKIALKRALSKLKGELSRKLRDLKSKVEYLRIYLEASIDFPEDVEEKEKEDWIRNIEEIKKEVFDLLEKAEKGDWIKEGYGVILVGRPNVGKSSLFNALMREDRAIVTPIPGTTRDYIEGELYLSSGHLVKIYDTAGLGIPKDILDKMGMERTEKILEKSNLILFVVDGSCEASEEEINLLEKIKSYQNKKLILVVNKIDLPQKVDLSVFPKDIEKIFVSAKERKGIEEIEKVIERHITSQDVEDGIFLNMYHREKLKEVYNLCEEGLNVLKNLPQSLDVLGDIIYDMDRAFGEILGEEVSLDITDKIFENFCVGK</sequence>
<dbReference type="InterPro" id="IPR027266">
    <property type="entry name" value="TrmE/GcvT-like"/>
</dbReference>
<evidence type="ECO:0000256" key="10">
    <source>
        <dbReference type="HAMAP-Rule" id="MF_00379"/>
    </source>
</evidence>
<dbReference type="SUPFAM" id="SSF52540">
    <property type="entry name" value="P-loop containing nucleoside triphosphate hydrolases"/>
    <property type="match status" value="1"/>
</dbReference>
<dbReference type="Gene3D" id="3.30.1360.120">
    <property type="entry name" value="Probable tRNA modification gtpase trme, domain 1"/>
    <property type="match status" value="1"/>
</dbReference>
<comment type="subcellular location">
    <subcellularLocation>
        <location evidence="10">Cytoplasm</location>
    </subcellularLocation>
</comment>
<feature type="binding site" evidence="10">
    <location>
        <position position="123"/>
    </location>
    <ligand>
        <name>(6S)-5-formyl-5,6,7,8-tetrahydrofolate</name>
        <dbReference type="ChEBI" id="CHEBI:57457"/>
    </ligand>
</feature>
<feature type="binding site" evidence="10">
    <location>
        <begin position="273"/>
        <end position="276"/>
    </location>
    <ligand>
        <name>GTP</name>
        <dbReference type="ChEBI" id="CHEBI:37565"/>
    </ligand>
</feature>
<evidence type="ECO:0000256" key="7">
    <source>
        <dbReference type="ARBA" id="ARBA00022842"/>
    </source>
</evidence>
<feature type="binding site" evidence="10">
    <location>
        <begin position="247"/>
        <end position="253"/>
    </location>
    <ligand>
        <name>GTP</name>
        <dbReference type="ChEBI" id="CHEBI:37565"/>
    </ligand>
</feature>
<dbReference type="Pfam" id="PF10396">
    <property type="entry name" value="TrmE_N"/>
    <property type="match status" value="1"/>
</dbReference>
<dbReference type="PANTHER" id="PTHR42714">
    <property type="entry name" value="TRNA MODIFICATION GTPASE GTPBP3"/>
    <property type="match status" value="1"/>
</dbReference>
<comment type="similarity">
    <text evidence="1 10 11">Belongs to the TRAFAC class TrmE-Era-EngA-EngB-Septin-like GTPase superfamily. TrmE GTPase family.</text>
</comment>
<evidence type="ECO:0000256" key="11">
    <source>
        <dbReference type="RuleBase" id="RU003313"/>
    </source>
</evidence>
<evidence type="ECO:0000256" key="9">
    <source>
        <dbReference type="ARBA" id="ARBA00023134"/>
    </source>
</evidence>
<gene>
    <name evidence="10 15" type="primary">mnmE</name>
    <name evidence="10" type="synonym">trmE</name>
    <name evidence="15" type="ORF">ENU78_09055</name>
</gene>
<evidence type="ECO:0000259" key="13">
    <source>
        <dbReference type="PROSITE" id="PS50052"/>
    </source>
</evidence>
<comment type="subunit">
    <text evidence="10">Homodimer. Heterotetramer of two MnmE and two MnmG subunits.</text>
</comment>
<dbReference type="PANTHER" id="PTHR42714:SF2">
    <property type="entry name" value="TRNA MODIFICATION GTPASE GTPBP3, MITOCHONDRIAL"/>
    <property type="match status" value="1"/>
</dbReference>
<dbReference type="Pfam" id="PF12631">
    <property type="entry name" value="MnmE_helical"/>
    <property type="match status" value="1"/>
</dbReference>
<dbReference type="InterPro" id="IPR027417">
    <property type="entry name" value="P-loop_NTPase"/>
</dbReference>
<dbReference type="GO" id="GO:0005525">
    <property type="term" value="F:GTP binding"/>
    <property type="evidence" value="ECO:0007669"/>
    <property type="project" value="UniProtKB-UniRule"/>
</dbReference>
<dbReference type="InterPro" id="IPR025867">
    <property type="entry name" value="MnmE_helical"/>
</dbReference>
<evidence type="ECO:0000256" key="8">
    <source>
        <dbReference type="ARBA" id="ARBA00022958"/>
    </source>
</evidence>
<comment type="caution">
    <text evidence="10">Lacks conserved residue(s) required for the propagation of feature annotation.</text>
</comment>
<dbReference type="InterPro" id="IPR006073">
    <property type="entry name" value="GTP-bd"/>
</dbReference>
<dbReference type="InterPro" id="IPR008144">
    <property type="entry name" value="Guanylate_kin-like_dom"/>
</dbReference>
<evidence type="ECO:0000256" key="12">
    <source>
        <dbReference type="SAM" id="Coils"/>
    </source>
</evidence>
<name>A0A7V3ZKB6_DICTH</name>
<comment type="cofactor">
    <cofactor evidence="10">
        <name>K(+)</name>
        <dbReference type="ChEBI" id="CHEBI:29103"/>
    </cofactor>
    <text evidence="10">Binds 1 potassium ion per subunit.</text>
</comment>
<evidence type="ECO:0000259" key="14">
    <source>
        <dbReference type="PROSITE" id="PS51709"/>
    </source>
</evidence>
<keyword evidence="6 10" id="KW-0378">Hydrolase</keyword>
<dbReference type="InterPro" id="IPR018948">
    <property type="entry name" value="GTP-bd_TrmE_N"/>
</dbReference>
<feature type="binding site" evidence="10">
    <location>
        <position position="252"/>
    </location>
    <ligand>
        <name>K(+)</name>
        <dbReference type="ChEBI" id="CHEBI:29103"/>
    </ligand>
</feature>
<proteinExistence type="inferred from homology"/>
<dbReference type="FunFam" id="3.40.50.300:FF:001376">
    <property type="entry name" value="tRNA modification GTPase MnmE"/>
    <property type="match status" value="1"/>
</dbReference>
<dbReference type="CDD" id="cd04164">
    <property type="entry name" value="trmE"/>
    <property type="match status" value="1"/>
</dbReference>
<keyword evidence="8 10" id="KW-0630">Potassium</keyword>
<dbReference type="GO" id="GO:0002098">
    <property type="term" value="P:tRNA wobble uridine modification"/>
    <property type="evidence" value="ECO:0007669"/>
    <property type="project" value="TreeGrafter"/>
</dbReference>
<feature type="domain" description="TrmE-type G" evidence="14">
    <location>
        <begin position="218"/>
        <end position="378"/>
    </location>
</feature>
<dbReference type="Gene3D" id="1.20.120.430">
    <property type="entry name" value="tRNA modification GTPase MnmE domain 2"/>
    <property type="match status" value="1"/>
</dbReference>
<keyword evidence="5 10" id="KW-0547">Nucleotide-binding</keyword>
<feature type="binding site" evidence="10">
    <location>
        <position position="232"/>
    </location>
    <ligand>
        <name>Mg(2+)</name>
        <dbReference type="ChEBI" id="CHEBI:18420"/>
    </ligand>
</feature>
<feature type="binding site" evidence="10">
    <location>
        <position position="21"/>
    </location>
    <ligand>
        <name>(6S)-5-formyl-5,6,7,8-tetrahydrofolate</name>
        <dbReference type="ChEBI" id="CHEBI:57457"/>
    </ligand>
</feature>
<dbReference type="Gene3D" id="3.40.50.300">
    <property type="entry name" value="P-loop containing nucleotide triphosphate hydrolases"/>
    <property type="match status" value="1"/>
</dbReference>
<keyword evidence="3 10" id="KW-0819">tRNA processing</keyword>
<dbReference type="PROSITE" id="PS51709">
    <property type="entry name" value="G_TRME"/>
    <property type="match status" value="1"/>
</dbReference>
<feature type="binding site" evidence="10">
    <location>
        <begin position="228"/>
        <end position="233"/>
    </location>
    <ligand>
        <name>GTP</name>
        <dbReference type="ChEBI" id="CHEBI:37565"/>
    </ligand>
</feature>
<comment type="caution">
    <text evidence="15">The sequence shown here is derived from an EMBL/GenBank/DDBJ whole genome shotgun (WGS) entry which is preliminary data.</text>
</comment>
<keyword evidence="2 10" id="KW-0963">Cytoplasm</keyword>
<feature type="binding site" evidence="10">
    <location>
        <position position="455"/>
    </location>
    <ligand>
        <name>(6S)-5-formyl-5,6,7,8-tetrahydrofolate</name>
        <dbReference type="ChEBI" id="CHEBI:57457"/>
    </ligand>
</feature>
<feature type="binding site" evidence="10">
    <location>
        <position position="253"/>
    </location>
    <ligand>
        <name>Mg(2+)</name>
        <dbReference type="ChEBI" id="CHEBI:18420"/>
    </ligand>
</feature>
<feature type="binding site" evidence="10">
    <location>
        <position position="84"/>
    </location>
    <ligand>
        <name>(6S)-5-formyl-5,6,7,8-tetrahydrofolate</name>
        <dbReference type="ChEBI" id="CHEBI:57457"/>
    </ligand>
</feature>
<feature type="binding site" evidence="10">
    <location>
        <position position="249"/>
    </location>
    <ligand>
        <name>K(+)</name>
        <dbReference type="ChEBI" id="CHEBI:29103"/>
    </ligand>
</feature>
<keyword evidence="9 10" id="KW-0342">GTP-binding</keyword>
<dbReference type="Pfam" id="PF01926">
    <property type="entry name" value="MMR_HSR1"/>
    <property type="match status" value="1"/>
</dbReference>
<keyword evidence="7 10" id="KW-0460">Magnesium</keyword>
<evidence type="ECO:0000256" key="1">
    <source>
        <dbReference type="ARBA" id="ARBA00011043"/>
    </source>
</evidence>
<dbReference type="HAMAP" id="MF_00379">
    <property type="entry name" value="GTPase_MnmE"/>
    <property type="match status" value="1"/>
</dbReference>
<keyword evidence="4 10" id="KW-0479">Metal-binding</keyword>
<evidence type="ECO:0000256" key="3">
    <source>
        <dbReference type="ARBA" id="ARBA00022694"/>
    </source>
</evidence>
<accession>A0A7V3ZKB6</accession>
<dbReference type="FunFam" id="3.30.1360.120:FF:000003">
    <property type="entry name" value="tRNA modification GTPase MnmE"/>
    <property type="match status" value="1"/>
</dbReference>
<evidence type="ECO:0000256" key="2">
    <source>
        <dbReference type="ARBA" id="ARBA00022490"/>
    </source>
</evidence>
<evidence type="ECO:0000313" key="15">
    <source>
        <dbReference type="EMBL" id="HGK24552.1"/>
    </source>
</evidence>
<dbReference type="GO" id="GO:0042802">
    <property type="term" value="F:identical protein binding"/>
    <property type="evidence" value="ECO:0007669"/>
    <property type="project" value="UniProtKB-ARBA"/>
</dbReference>
<dbReference type="EMBL" id="DTDV01000023">
    <property type="protein sequence ID" value="HGK24552.1"/>
    <property type="molecule type" value="Genomic_DNA"/>
</dbReference>
<dbReference type="InterPro" id="IPR027368">
    <property type="entry name" value="MnmE_dom2"/>
</dbReference>
<comment type="function">
    <text evidence="10">Exhibits a very high intrinsic GTPase hydrolysis rate. Involved in the addition of a carboxymethylaminomethyl (cmnm) group at the wobble position (U34) of certain tRNAs, forming tRNA-cmnm(5)s(2)U34.</text>
</comment>
<feature type="binding site" evidence="10">
    <location>
        <position position="228"/>
    </location>
    <ligand>
        <name>K(+)</name>
        <dbReference type="ChEBI" id="CHEBI:29103"/>
    </ligand>
</feature>
<dbReference type="InterPro" id="IPR005225">
    <property type="entry name" value="Small_GTP-bd"/>
</dbReference>